<dbReference type="Proteomes" id="UP001501496">
    <property type="component" value="Unassembled WGS sequence"/>
</dbReference>
<dbReference type="PROSITE" id="PS51257">
    <property type="entry name" value="PROKAR_LIPOPROTEIN"/>
    <property type="match status" value="1"/>
</dbReference>
<proteinExistence type="predicted"/>
<evidence type="ECO:0000313" key="2">
    <source>
        <dbReference type="EMBL" id="GAA4239700.1"/>
    </source>
</evidence>
<comment type="caution">
    <text evidence="2">The sequence shown here is derived from an EMBL/GenBank/DDBJ whole genome shotgun (WGS) entry which is preliminary data.</text>
</comment>
<name>A0ABP8CJ68_9FLAO</name>
<evidence type="ECO:0000256" key="1">
    <source>
        <dbReference type="SAM" id="SignalP"/>
    </source>
</evidence>
<organism evidence="2 3">
    <name type="scientific">Postechiella marina</name>
    <dbReference type="NCBI Taxonomy" id="943941"/>
    <lineage>
        <taxon>Bacteria</taxon>
        <taxon>Pseudomonadati</taxon>
        <taxon>Bacteroidota</taxon>
        <taxon>Flavobacteriia</taxon>
        <taxon>Flavobacteriales</taxon>
        <taxon>Flavobacteriaceae</taxon>
        <taxon>Postechiella</taxon>
    </lineage>
</organism>
<evidence type="ECO:0000313" key="3">
    <source>
        <dbReference type="Proteomes" id="UP001501496"/>
    </source>
</evidence>
<evidence type="ECO:0008006" key="4">
    <source>
        <dbReference type="Google" id="ProtNLM"/>
    </source>
</evidence>
<protein>
    <recommendedName>
        <fullName evidence="4">Lipoprotein</fullName>
    </recommendedName>
</protein>
<feature type="chain" id="PRO_5046217914" description="Lipoprotein" evidence="1">
    <location>
        <begin position="22"/>
        <end position="165"/>
    </location>
</feature>
<keyword evidence="1" id="KW-0732">Signal</keyword>
<sequence length="165" mass="19251">MNLLTKSILFGILILAFSCQSANENEKPIVINSTLNPELESEFRKKDLKTLYPKLLTPQNFDAERDTILVRKIKAFQNELVNGLKSEKINWNVAESEISVLTRIYFDSIGRIEYFTFKVDNENVNKQAMEEFKSRLEKNINNLDLGIRQQTKYNHCVNFKLKSEK</sequence>
<gene>
    <name evidence="2" type="ORF">GCM10022291_35020</name>
</gene>
<reference evidence="3" key="1">
    <citation type="journal article" date="2019" name="Int. J. Syst. Evol. Microbiol.">
        <title>The Global Catalogue of Microorganisms (GCM) 10K type strain sequencing project: providing services to taxonomists for standard genome sequencing and annotation.</title>
        <authorList>
            <consortium name="The Broad Institute Genomics Platform"/>
            <consortium name="The Broad Institute Genome Sequencing Center for Infectious Disease"/>
            <person name="Wu L."/>
            <person name="Ma J."/>
        </authorList>
    </citation>
    <scope>NUCLEOTIDE SEQUENCE [LARGE SCALE GENOMIC DNA]</scope>
    <source>
        <strain evidence="3">JCM 17630</strain>
    </source>
</reference>
<dbReference type="EMBL" id="BAABCA010000012">
    <property type="protein sequence ID" value="GAA4239700.1"/>
    <property type="molecule type" value="Genomic_DNA"/>
</dbReference>
<accession>A0ABP8CJ68</accession>
<keyword evidence="3" id="KW-1185">Reference proteome</keyword>
<feature type="signal peptide" evidence="1">
    <location>
        <begin position="1"/>
        <end position="21"/>
    </location>
</feature>